<feature type="region of interest" description="Disordered" evidence="1">
    <location>
        <begin position="402"/>
        <end position="437"/>
    </location>
</feature>
<keyword evidence="3" id="KW-1185">Reference proteome</keyword>
<dbReference type="OrthoDB" id="1002340at2759"/>
<dbReference type="AlphaFoldDB" id="A0A6P9E8X0"/>
<dbReference type="PANTHER" id="PTHR31286:SF99">
    <property type="entry name" value="DUF4283 DOMAIN-CONTAINING PROTEIN"/>
    <property type="match status" value="1"/>
</dbReference>
<gene>
    <name evidence="4" type="primary">LOC118348022</name>
</gene>
<sequence>MAASAVEANRRPYVDLVSTVPQPIPEMNVSHRGPKYVDGEICFQFSKEEIARSAEPFRFSIVLKFLKQRPSLDSIRSFINNRWGLSCMPIVSAMRRPRNVFIRMTNELDFLKALSREICDVNGIQYMAFHWKPDFNEDEEPSLVPVWIVLPGLPPNFYHESFLKIFTAPFGRLIRRDNPTKCATRTDGARLCLEMDAAKEPITHFWIGLPGQGRKQEVIYEMLPAFCSKYGQDAKESEKDIEQAVKLVPVNIEGSLCETLNIQAEKSEVNELIPDIDRVQEVQDGSNQDSEKTSGHESAQEQNYHVEEVDADITQGSMDNAEKAGKTGTILDSEIRGINAVEQSERKISGEMVYHVEAVENDINMEATDFVNIDGEGVMNMGDSFSEPELELNVENYSKNKDYATENEGGERKKKGVQKTFEKVRSSTRVVARSNKS</sequence>
<dbReference type="Pfam" id="PF14111">
    <property type="entry name" value="DUF4283"/>
    <property type="match status" value="1"/>
</dbReference>
<evidence type="ECO:0000313" key="4">
    <source>
        <dbReference type="RefSeq" id="XP_035544640.1"/>
    </source>
</evidence>
<dbReference type="PANTHER" id="PTHR31286">
    <property type="entry name" value="GLYCINE-RICH CELL WALL STRUCTURAL PROTEIN 1.8-LIKE"/>
    <property type="match status" value="1"/>
</dbReference>
<evidence type="ECO:0000256" key="1">
    <source>
        <dbReference type="SAM" id="MobiDB-lite"/>
    </source>
</evidence>
<feature type="domain" description="DUF4283" evidence="2">
    <location>
        <begin position="55"/>
        <end position="136"/>
    </location>
</feature>
<dbReference type="KEGG" id="jre:118348022"/>
<dbReference type="InterPro" id="IPR025558">
    <property type="entry name" value="DUF4283"/>
</dbReference>
<evidence type="ECO:0000313" key="3">
    <source>
        <dbReference type="Proteomes" id="UP000235220"/>
    </source>
</evidence>
<proteinExistence type="predicted"/>
<name>A0A6P9E8X0_JUGRE</name>
<protein>
    <submittedName>
        <fullName evidence="4">Uncharacterized protein LOC118348022</fullName>
    </submittedName>
</protein>
<organism evidence="3 4">
    <name type="scientific">Juglans regia</name>
    <name type="common">English walnut</name>
    <dbReference type="NCBI Taxonomy" id="51240"/>
    <lineage>
        <taxon>Eukaryota</taxon>
        <taxon>Viridiplantae</taxon>
        <taxon>Streptophyta</taxon>
        <taxon>Embryophyta</taxon>
        <taxon>Tracheophyta</taxon>
        <taxon>Spermatophyta</taxon>
        <taxon>Magnoliopsida</taxon>
        <taxon>eudicotyledons</taxon>
        <taxon>Gunneridae</taxon>
        <taxon>Pentapetalae</taxon>
        <taxon>rosids</taxon>
        <taxon>fabids</taxon>
        <taxon>Fagales</taxon>
        <taxon>Juglandaceae</taxon>
        <taxon>Juglans</taxon>
    </lineage>
</organism>
<evidence type="ECO:0000259" key="2">
    <source>
        <dbReference type="Pfam" id="PF14111"/>
    </source>
</evidence>
<accession>A0A6P9E8X0</accession>
<dbReference type="InParanoid" id="A0A6P9E8X0"/>
<dbReference type="RefSeq" id="XP_035544640.1">
    <property type="nucleotide sequence ID" value="XM_035688747.1"/>
</dbReference>
<dbReference type="GeneID" id="118348022"/>
<reference evidence="4" key="1">
    <citation type="submission" date="2025-08" db="UniProtKB">
        <authorList>
            <consortium name="RefSeq"/>
        </authorList>
    </citation>
    <scope>IDENTIFICATION</scope>
    <source>
        <tissue evidence="4">Leaves</tissue>
    </source>
</reference>
<dbReference type="Proteomes" id="UP000235220">
    <property type="component" value="Chromosome 3"/>
</dbReference>
<feature type="region of interest" description="Disordered" evidence="1">
    <location>
        <begin position="282"/>
        <end position="303"/>
    </location>
</feature>
<feature type="compositionally biased region" description="Basic and acidic residues" evidence="1">
    <location>
        <begin position="289"/>
        <end position="303"/>
    </location>
</feature>
<dbReference type="InterPro" id="IPR040256">
    <property type="entry name" value="At4g02000-like"/>
</dbReference>